<dbReference type="CDD" id="cd05379">
    <property type="entry name" value="CAP_bacterial"/>
    <property type="match status" value="1"/>
</dbReference>
<comment type="caution">
    <text evidence="3">The sequence shown here is derived from an EMBL/GenBank/DDBJ whole genome shotgun (WGS) entry which is preliminary data.</text>
</comment>
<evidence type="ECO:0000256" key="1">
    <source>
        <dbReference type="SAM" id="Phobius"/>
    </source>
</evidence>
<evidence type="ECO:0000313" key="3">
    <source>
        <dbReference type="EMBL" id="PIP28853.1"/>
    </source>
</evidence>
<proteinExistence type="predicted"/>
<organism evidence="3 4">
    <name type="scientific">Candidatus Kuenenbacteria bacterium CG23_combo_of_CG06-09_8_20_14_all_39_39</name>
    <dbReference type="NCBI Taxonomy" id="1974623"/>
    <lineage>
        <taxon>Bacteria</taxon>
        <taxon>Candidatus Kueneniibacteriota</taxon>
    </lineage>
</organism>
<dbReference type="PANTHER" id="PTHR31157:SF1">
    <property type="entry name" value="SCP DOMAIN-CONTAINING PROTEIN"/>
    <property type="match status" value="1"/>
</dbReference>
<sequence length="310" mass="34532">MSINFIQKTKRRFHHYFIPSVHNGYKPHFIRHPALHFYSGALIAVKIFVLAFLFITFPTVAQFSTVTSSRIIELTNNARVEQSLPVLVRSSVLDQSAMMKAQDMLAKNYFAHDSPVDGAKPWEWFKAAGYNYTFAGENLAMNFSEAEEAVNAWLDSPSHQANIMNNNYDEIGVAVVVGEIDGQTTTLVVQHFGKSFIAPSPVEFVRPSGELAPKVAGTTQVSTGKAIEVLFKEADHKSLTGTIVFYAQKFFLILLIFIGINLLLTIFIRIRIQHKPIIIHALAVIFIGLLALLVQPHFMESIASGAVKIL</sequence>
<evidence type="ECO:0000313" key="4">
    <source>
        <dbReference type="Proteomes" id="UP000231235"/>
    </source>
</evidence>
<feature type="domain" description="SCP" evidence="2">
    <location>
        <begin position="73"/>
        <end position="191"/>
    </location>
</feature>
<keyword evidence="1" id="KW-1133">Transmembrane helix</keyword>
<evidence type="ECO:0000259" key="2">
    <source>
        <dbReference type="Pfam" id="PF00188"/>
    </source>
</evidence>
<feature type="transmembrane region" description="Helical" evidence="1">
    <location>
        <begin position="250"/>
        <end position="270"/>
    </location>
</feature>
<keyword evidence="1" id="KW-0472">Membrane</keyword>
<name>A0A2G9Z6S2_9BACT</name>
<dbReference type="AlphaFoldDB" id="A0A2G9Z6S2"/>
<dbReference type="PANTHER" id="PTHR31157">
    <property type="entry name" value="SCP DOMAIN-CONTAINING PROTEIN"/>
    <property type="match status" value="1"/>
</dbReference>
<feature type="transmembrane region" description="Helical" evidence="1">
    <location>
        <begin position="35"/>
        <end position="57"/>
    </location>
</feature>
<gene>
    <name evidence="3" type="ORF">COX28_02430</name>
</gene>
<protein>
    <recommendedName>
        <fullName evidence="2">SCP domain-containing protein</fullName>
    </recommendedName>
</protein>
<reference evidence="3 4" key="1">
    <citation type="submission" date="2017-09" db="EMBL/GenBank/DDBJ databases">
        <title>Depth-based differentiation of microbial function through sediment-hosted aquifers and enrichment of novel symbionts in the deep terrestrial subsurface.</title>
        <authorList>
            <person name="Probst A.J."/>
            <person name="Ladd B."/>
            <person name="Jarett J.K."/>
            <person name="Geller-Mcgrath D.E."/>
            <person name="Sieber C.M."/>
            <person name="Emerson J.B."/>
            <person name="Anantharaman K."/>
            <person name="Thomas B.C."/>
            <person name="Malmstrom R."/>
            <person name="Stieglmeier M."/>
            <person name="Klingl A."/>
            <person name="Woyke T."/>
            <person name="Ryan C.M."/>
            <person name="Banfield J.F."/>
        </authorList>
    </citation>
    <scope>NUCLEOTIDE SEQUENCE [LARGE SCALE GENOMIC DNA]</scope>
    <source>
        <strain evidence="3">CG23_combo_of_CG06-09_8_20_14_all_39_39</strain>
    </source>
</reference>
<dbReference type="InterPro" id="IPR035940">
    <property type="entry name" value="CAP_sf"/>
</dbReference>
<feature type="transmembrane region" description="Helical" evidence="1">
    <location>
        <begin position="277"/>
        <end position="294"/>
    </location>
</feature>
<dbReference type="Proteomes" id="UP000231235">
    <property type="component" value="Unassembled WGS sequence"/>
</dbReference>
<keyword evidence="1" id="KW-0812">Transmembrane</keyword>
<dbReference type="Gene3D" id="3.40.33.10">
    <property type="entry name" value="CAP"/>
    <property type="match status" value="1"/>
</dbReference>
<dbReference type="Pfam" id="PF00188">
    <property type="entry name" value="CAP"/>
    <property type="match status" value="1"/>
</dbReference>
<dbReference type="InterPro" id="IPR014044">
    <property type="entry name" value="CAP_dom"/>
</dbReference>
<dbReference type="EMBL" id="PCRX01000044">
    <property type="protein sequence ID" value="PIP28853.1"/>
    <property type="molecule type" value="Genomic_DNA"/>
</dbReference>
<dbReference type="SUPFAM" id="SSF55797">
    <property type="entry name" value="PR-1-like"/>
    <property type="match status" value="1"/>
</dbReference>
<accession>A0A2G9Z6S2</accession>